<accession>V4RMS0</accession>
<evidence type="ECO:0000313" key="2">
    <source>
        <dbReference type="EMBL" id="ESR24505.1"/>
    </source>
</evidence>
<proteinExistence type="predicted"/>
<feature type="region of interest" description="Disordered" evidence="1">
    <location>
        <begin position="1"/>
        <end position="37"/>
    </location>
</feature>
<evidence type="ECO:0000313" key="3">
    <source>
        <dbReference type="Proteomes" id="UP000017819"/>
    </source>
</evidence>
<keyword evidence="3" id="KW-1185">Reference proteome</keyword>
<protein>
    <submittedName>
        <fullName evidence="2">Uncharacterized protein</fullName>
    </submittedName>
</protein>
<dbReference type="AlphaFoldDB" id="V4RMS0"/>
<dbReference type="EMBL" id="AWXZ01000031">
    <property type="protein sequence ID" value="ESR24505.1"/>
    <property type="molecule type" value="Genomic_DNA"/>
</dbReference>
<evidence type="ECO:0000256" key="1">
    <source>
        <dbReference type="SAM" id="MobiDB-lite"/>
    </source>
</evidence>
<gene>
    <name evidence="2" type="ORF">N177_2339</name>
</gene>
<organism evidence="2 3">
    <name type="scientific">Lutibaculum baratangense AMV1</name>
    <dbReference type="NCBI Taxonomy" id="631454"/>
    <lineage>
        <taxon>Bacteria</taxon>
        <taxon>Pseudomonadati</taxon>
        <taxon>Pseudomonadota</taxon>
        <taxon>Alphaproteobacteria</taxon>
        <taxon>Hyphomicrobiales</taxon>
        <taxon>Tepidamorphaceae</taxon>
        <taxon>Lutibaculum</taxon>
    </lineage>
</organism>
<dbReference type="Proteomes" id="UP000017819">
    <property type="component" value="Unassembled WGS sequence"/>
</dbReference>
<name>V4RMS0_9HYPH</name>
<reference evidence="2 3" key="1">
    <citation type="journal article" date="2014" name="Genome Announc.">
        <title>Draft Genome Sequence of Lutibaculum baratangense Strain AMV1T, Isolated from a Mud Volcano in Andamans, India.</title>
        <authorList>
            <person name="Singh A."/>
            <person name="Sreenivas A."/>
            <person name="Sathyanarayana Reddy G."/>
            <person name="Pinnaka A.K."/>
            <person name="Shivaji S."/>
        </authorList>
    </citation>
    <scope>NUCLEOTIDE SEQUENCE [LARGE SCALE GENOMIC DNA]</scope>
    <source>
        <strain evidence="2 3">AMV1</strain>
    </source>
</reference>
<comment type="caution">
    <text evidence="2">The sequence shown here is derived from an EMBL/GenBank/DDBJ whole genome shotgun (WGS) entry which is preliminary data.</text>
</comment>
<sequence length="37" mass="3996">MTSEADGPMSGHREAVAQPWLSSPERIATHTSARDES</sequence>